<evidence type="ECO:0000313" key="1">
    <source>
        <dbReference type="EMBL" id="JAH88682.1"/>
    </source>
</evidence>
<proteinExistence type="predicted"/>
<name>A0A0E9WE99_ANGAN</name>
<accession>A0A0E9WE99</accession>
<dbReference type="AlphaFoldDB" id="A0A0E9WE99"/>
<reference evidence="1" key="2">
    <citation type="journal article" date="2015" name="Fish Shellfish Immunol.">
        <title>Early steps in the European eel (Anguilla anguilla)-Vibrio vulnificus interaction in the gills: Role of the RtxA13 toxin.</title>
        <authorList>
            <person name="Callol A."/>
            <person name="Pajuelo D."/>
            <person name="Ebbesson L."/>
            <person name="Teles M."/>
            <person name="MacKenzie S."/>
            <person name="Amaro C."/>
        </authorList>
    </citation>
    <scope>NUCLEOTIDE SEQUENCE</scope>
</reference>
<organism evidence="1">
    <name type="scientific">Anguilla anguilla</name>
    <name type="common">European freshwater eel</name>
    <name type="synonym">Muraena anguilla</name>
    <dbReference type="NCBI Taxonomy" id="7936"/>
    <lineage>
        <taxon>Eukaryota</taxon>
        <taxon>Metazoa</taxon>
        <taxon>Chordata</taxon>
        <taxon>Craniata</taxon>
        <taxon>Vertebrata</taxon>
        <taxon>Euteleostomi</taxon>
        <taxon>Actinopterygii</taxon>
        <taxon>Neopterygii</taxon>
        <taxon>Teleostei</taxon>
        <taxon>Anguilliformes</taxon>
        <taxon>Anguillidae</taxon>
        <taxon>Anguilla</taxon>
    </lineage>
</organism>
<sequence length="59" mass="6402">MPVRDSHRLDIVQARGTDAITPVSTETCGGRGHTTAAHIHIALIGTDCQKQEPEGLWPR</sequence>
<dbReference type="EMBL" id="GBXM01019895">
    <property type="protein sequence ID" value="JAH88682.1"/>
    <property type="molecule type" value="Transcribed_RNA"/>
</dbReference>
<protein>
    <submittedName>
        <fullName evidence="1">Uncharacterized protein</fullName>
    </submittedName>
</protein>
<reference evidence="1" key="1">
    <citation type="submission" date="2014-11" db="EMBL/GenBank/DDBJ databases">
        <authorList>
            <person name="Amaro Gonzalez C."/>
        </authorList>
    </citation>
    <scope>NUCLEOTIDE SEQUENCE</scope>
</reference>